<dbReference type="RefSeq" id="WP_090266182.1">
    <property type="nucleotide sequence ID" value="NZ_FNDS01000010.1"/>
</dbReference>
<dbReference type="Proteomes" id="UP000199636">
    <property type="component" value="Unassembled WGS sequence"/>
</dbReference>
<dbReference type="Pfam" id="PF03886">
    <property type="entry name" value="ABC_trans_aux"/>
    <property type="match status" value="1"/>
</dbReference>
<keyword evidence="3" id="KW-1185">Reference proteome</keyword>
<protein>
    <recommendedName>
        <fullName evidence="1">ABC-type transport auxiliary lipoprotein component domain-containing protein</fullName>
    </recommendedName>
</protein>
<evidence type="ECO:0000259" key="1">
    <source>
        <dbReference type="Pfam" id="PF03886"/>
    </source>
</evidence>
<dbReference type="InterPro" id="IPR005586">
    <property type="entry name" value="ABC_trans_aux"/>
</dbReference>
<sequence length="189" mass="20171">MSVLPKVLALSLLALLGACRSDPIHYHTLVPATADARGAASDLAIQVEQVRVPPQVDRSQIVIRQSNSGLEILETEWWGANLDEEVQSALAEQLSASPGAGSNSARKVRLWVEVLRFDSVPGRYALLDVVWRFGAADTKSDRSCHMTLQTPAGNSIDALVVAHQANLRKLAAAIESTHGSLANGCPLSS</sequence>
<organism evidence="2 3">
    <name type="scientific">Pseudomonas panipatensis</name>
    <dbReference type="NCBI Taxonomy" id="428992"/>
    <lineage>
        <taxon>Bacteria</taxon>
        <taxon>Pseudomonadati</taxon>
        <taxon>Pseudomonadota</taxon>
        <taxon>Gammaproteobacteria</taxon>
        <taxon>Pseudomonadales</taxon>
        <taxon>Pseudomonadaceae</taxon>
        <taxon>Pseudomonas</taxon>
    </lineage>
</organism>
<dbReference type="STRING" id="428992.SAMN05216272_11061"/>
<dbReference type="OrthoDB" id="5949767at2"/>
<feature type="domain" description="ABC-type transport auxiliary lipoprotein component" evidence="1">
    <location>
        <begin position="31"/>
        <end position="174"/>
    </location>
</feature>
<proteinExistence type="predicted"/>
<dbReference type="EMBL" id="FNDS01000010">
    <property type="protein sequence ID" value="SDI48934.1"/>
    <property type="molecule type" value="Genomic_DNA"/>
</dbReference>
<dbReference type="AlphaFoldDB" id="A0A1G8KZT0"/>
<dbReference type="PROSITE" id="PS51257">
    <property type="entry name" value="PROKAR_LIPOPROTEIN"/>
    <property type="match status" value="1"/>
</dbReference>
<gene>
    <name evidence="2" type="ORF">SAMN05216272_11061</name>
</gene>
<evidence type="ECO:0000313" key="3">
    <source>
        <dbReference type="Proteomes" id="UP000199636"/>
    </source>
</evidence>
<reference evidence="3" key="1">
    <citation type="submission" date="2016-10" db="EMBL/GenBank/DDBJ databases">
        <authorList>
            <person name="Varghese N."/>
            <person name="Submissions S."/>
        </authorList>
    </citation>
    <scope>NUCLEOTIDE SEQUENCE [LARGE SCALE GENOMIC DNA]</scope>
    <source>
        <strain evidence="3">CCM 7469</strain>
    </source>
</reference>
<accession>A0A1G8KZT0</accession>
<dbReference type="SUPFAM" id="SSF159594">
    <property type="entry name" value="XCC0632-like"/>
    <property type="match status" value="1"/>
</dbReference>
<dbReference type="Gene3D" id="3.40.50.10610">
    <property type="entry name" value="ABC-type transport auxiliary lipoprotein component"/>
    <property type="match status" value="1"/>
</dbReference>
<name>A0A1G8KZT0_9PSED</name>
<evidence type="ECO:0000313" key="2">
    <source>
        <dbReference type="EMBL" id="SDI48934.1"/>
    </source>
</evidence>